<accession>A0A4R8W4T5</accession>
<feature type="compositionally biased region" description="Gly residues" evidence="1">
    <location>
        <begin position="28"/>
        <end position="54"/>
    </location>
</feature>
<dbReference type="AlphaFoldDB" id="A0A4R8W4T5"/>
<dbReference type="EMBL" id="SOFM01000035">
    <property type="protein sequence ID" value="TFC02548.1"/>
    <property type="molecule type" value="Genomic_DNA"/>
</dbReference>
<dbReference type="Proteomes" id="UP000297643">
    <property type="component" value="Unassembled WGS sequence"/>
</dbReference>
<comment type="caution">
    <text evidence="3">The sequence shown here is derived from an EMBL/GenBank/DDBJ whole genome shotgun (WGS) entry which is preliminary data.</text>
</comment>
<gene>
    <name evidence="3" type="ORF">E3O32_11860</name>
</gene>
<feature type="region of interest" description="Disordered" evidence="1">
    <location>
        <begin position="25"/>
        <end position="63"/>
    </location>
</feature>
<evidence type="ECO:0000313" key="3">
    <source>
        <dbReference type="EMBL" id="TFC02548.1"/>
    </source>
</evidence>
<name>A0A4R8W4T5_9MICO</name>
<evidence type="ECO:0000313" key="4">
    <source>
        <dbReference type="Proteomes" id="UP000297643"/>
    </source>
</evidence>
<organism evidence="3 4">
    <name type="scientific">Cryobacterium mannosilyticum</name>
    <dbReference type="NCBI Taxonomy" id="1259190"/>
    <lineage>
        <taxon>Bacteria</taxon>
        <taxon>Bacillati</taxon>
        <taxon>Actinomycetota</taxon>
        <taxon>Actinomycetes</taxon>
        <taxon>Micrococcales</taxon>
        <taxon>Microbacteriaceae</taxon>
        <taxon>Cryobacterium</taxon>
    </lineage>
</organism>
<dbReference type="RefSeq" id="WP_134509736.1">
    <property type="nucleotide sequence ID" value="NZ_SOFM01000035.1"/>
</dbReference>
<reference evidence="3 4" key="1">
    <citation type="submission" date="2019-03" db="EMBL/GenBank/DDBJ databases">
        <title>Genomics of glacier-inhabiting Cryobacterium strains.</title>
        <authorList>
            <person name="Liu Q."/>
            <person name="Xin Y.-H."/>
        </authorList>
    </citation>
    <scope>NUCLEOTIDE SEQUENCE [LARGE SCALE GENOMIC DNA]</scope>
    <source>
        <strain evidence="3 4">RHLT2-21</strain>
    </source>
</reference>
<proteinExistence type="predicted"/>
<keyword evidence="4" id="KW-1185">Reference proteome</keyword>
<dbReference type="InterPro" id="IPR000601">
    <property type="entry name" value="PKD_dom"/>
</dbReference>
<dbReference type="PROSITE" id="PS50093">
    <property type="entry name" value="PKD"/>
    <property type="match status" value="1"/>
</dbReference>
<feature type="domain" description="PKD" evidence="2">
    <location>
        <begin position="134"/>
        <end position="193"/>
    </location>
</feature>
<evidence type="ECO:0000256" key="1">
    <source>
        <dbReference type="SAM" id="MobiDB-lite"/>
    </source>
</evidence>
<sequence>MAEQTGGCPNVSGAVNGGGVDLSAGFDSGSGGGGQAGSEAGGGAGGDPAGGGGQQSAATVPGPGTIVRDGFTINCVAGTPCDPNLIVSVSDLVSFRAAAPTHEMEPHGWSVVGLPTNFIATAAVHTRSGTLLGFPAEVRFTPVGFRWDFGAGQGLDSAGGGASWAALGLPEFSDTPTSHIFTESGSRSITLSVVYSAEYRFAGRDWRAVRGTLAVPATPLSVVVAQARTVLVNRECTAGTSGPGC</sequence>
<protein>
    <recommendedName>
        <fullName evidence="2">PKD domain-containing protein</fullName>
    </recommendedName>
</protein>
<evidence type="ECO:0000259" key="2">
    <source>
        <dbReference type="PROSITE" id="PS50093"/>
    </source>
</evidence>